<feature type="transmembrane region" description="Helical" evidence="5">
    <location>
        <begin position="44"/>
        <end position="62"/>
    </location>
</feature>
<proteinExistence type="predicted"/>
<evidence type="ECO:0000256" key="1">
    <source>
        <dbReference type="ARBA" id="ARBA00004141"/>
    </source>
</evidence>
<evidence type="ECO:0000256" key="2">
    <source>
        <dbReference type="ARBA" id="ARBA00022692"/>
    </source>
</evidence>
<feature type="transmembrane region" description="Helical" evidence="5">
    <location>
        <begin position="6"/>
        <end position="24"/>
    </location>
</feature>
<dbReference type="EMBL" id="FAOO01000001">
    <property type="protein sequence ID" value="CUU01004.1"/>
    <property type="molecule type" value="Genomic_DNA"/>
</dbReference>
<keyword evidence="3 5" id="KW-1133">Transmembrane helix</keyword>
<dbReference type="GO" id="GO:0016020">
    <property type="term" value="C:membrane"/>
    <property type="evidence" value="ECO:0007669"/>
    <property type="project" value="UniProtKB-SubCell"/>
</dbReference>
<evidence type="ECO:0000313" key="6">
    <source>
        <dbReference type="EMBL" id="CUU01004.1"/>
    </source>
</evidence>
<dbReference type="RefSeq" id="WP_140943950.1">
    <property type="nucleotide sequence ID" value="NZ_FAOO01000001.1"/>
</dbReference>
<accession>A0A0S4MPJ8</accession>
<feature type="transmembrane region" description="Helical" evidence="5">
    <location>
        <begin position="100"/>
        <end position="119"/>
    </location>
</feature>
<gene>
    <name evidence="6" type="ORF">JGI1_00145</name>
</gene>
<protein>
    <submittedName>
        <fullName evidence="6">Uncharacterized membrane protein YphA, DoxX/SURF4 family</fullName>
    </submittedName>
</protein>
<reference evidence="7" key="1">
    <citation type="submission" date="2015-11" db="EMBL/GenBank/DDBJ databases">
        <authorList>
            <person name="Varghese N."/>
        </authorList>
    </citation>
    <scope>NUCLEOTIDE SEQUENCE [LARGE SCALE GENOMIC DNA]</scope>
</reference>
<dbReference type="AlphaFoldDB" id="A0A0S4MPJ8"/>
<dbReference type="OrthoDB" id="9792760at2"/>
<keyword evidence="2 5" id="KW-0812">Transmembrane</keyword>
<organism evidence="6 7">
    <name type="scientific">Candidatus Thermokryptus mobilis</name>
    <dbReference type="NCBI Taxonomy" id="1643428"/>
    <lineage>
        <taxon>Bacteria</taxon>
        <taxon>Pseudomonadati</taxon>
        <taxon>Candidatus Kryptoniota</taxon>
        <taxon>Candidatus Thermokryptus</taxon>
    </lineage>
</organism>
<name>A0A0S4MPJ8_9BACT</name>
<dbReference type="Pfam" id="PF07681">
    <property type="entry name" value="DoxX"/>
    <property type="match status" value="1"/>
</dbReference>
<keyword evidence="4 5" id="KW-0472">Membrane</keyword>
<evidence type="ECO:0000256" key="4">
    <source>
        <dbReference type="ARBA" id="ARBA00023136"/>
    </source>
</evidence>
<feature type="transmembrane region" description="Helical" evidence="5">
    <location>
        <begin position="68"/>
        <end position="88"/>
    </location>
</feature>
<evidence type="ECO:0000256" key="3">
    <source>
        <dbReference type="ARBA" id="ARBA00022989"/>
    </source>
</evidence>
<dbReference type="InterPro" id="IPR032808">
    <property type="entry name" value="DoxX"/>
</dbReference>
<sequence length="126" mass="14000">MEAIWIIGRILFSVLFVMSGFGHFRNRKDMVAYAQMMKAPAPEILVPLTGLMIILGGLSVLFDFYTTIGAILLVVFLIPTAFIMHKFWGVQDPGLSANQMAHFFKNLALAGASLIIIYLDYVKSAQ</sequence>
<comment type="subcellular location">
    <subcellularLocation>
        <location evidence="1">Membrane</location>
        <topology evidence="1">Multi-pass membrane protein</topology>
    </subcellularLocation>
</comment>
<dbReference type="STRING" id="1643428.GCA_001442855_00135"/>
<dbReference type="Proteomes" id="UP000320623">
    <property type="component" value="Unassembled WGS sequence"/>
</dbReference>
<evidence type="ECO:0000256" key="5">
    <source>
        <dbReference type="SAM" id="Phobius"/>
    </source>
</evidence>
<evidence type="ECO:0000313" key="7">
    <source>
        <dbReference type="Proteomes" id="UP000320623"/>
    </source>
</evidence>
<keyword evidence="7" id="KW-1185">Reference proteome</keyword>